<dbReference type="GO" id="GO:0003723">
    <property type="term" value="F:RNA binding"/>
    <property type="evidence" value="ECO:0000318"/>
    <property type="project" value="GO_Central"/>
</dbReference>
<evidence type="ECO:0000256" key="7">
    <source>
        <dbReference type="ARBA" id="ARBA00047984"/>
    </source>
</evidence>
<accession>A0A7M7SU99</accession>
<keyword evidence="5" id="KW-0347">Helicase</keyword>
<evidence type="ECO:0000256" key="5">
    <source>
        <dbReference type="ARBA" id="ARBA00022806"/>
    </source>
</evidence>
<dbReference type="SMART" id="SM00487">
    <property type="entry name" value="DEXDc"/>
    <property type="match status" value="1"/>
</dbReference>
<dbReference type="CDD" id="cd18791">
    <property type="entry name" value="SF2_C_RHA"/>
    <property type="match status" value="1"/>
</dbReference>
<dbReference type="Pfam" id="PF00270">
    <property type="entry name" value="DEAD"/>
    <property type="match status" value="1"/>
</dbReference>
<dbReference type="PANTHER" id="PTHR18934:SF136">
    <property type="entry name" value="ATP-DEPENDENT RNA HELICASE DHX35-RELATED"/>
    <property type="match status" value="1"/>
</dbReference>
<dbReference type="EC" id="3.6.4.13" evidence="2"/>
<dbReference type="InterPro" id="IPR011545">
    <property type="entry name" value="DEAD/DEAH_box_helicase_dom"/>
</dbReference>
<keyword evidence="3" id="KW-0547">Nucleotide-binding</keyword>
<dbReference type="SMART" id="SM00490">
    <property type="entry name" value="HELICc"/>
    <property type="match status" value="1"/>
</dbReference>
<evidence type="ECO:0000256" key="2">
    <source>
        <dbReference type="ARBA" id="ARBA00012552"/>
    </source>
</evidence>
<dbReference type="InterPro" id="IPR002464">
    <property type="entry name" value="DNA/RNA_helicase_DEAH_CS"/>
</dbReference>
<proteinExistence type="inferred from homology"/>
<dbReference type="GO" id="GO:0071013">
    <property type="term" value="C:catalytic step 2 spliceosome"/>
    <property type="evidence" value="ECO:0000318"/>
    <property type="project" value="GO_Central"/>
</dbReference>
<feature type="domain" description="Helicase ATP-binding" evidence="9">
    <location>
        <begin position="64"/>
        <end position="229"/>
    </location>
</feature>
<reference evidence="12" key="1">
    <citation type="submission" date="2015-02" db="EMBL/GenBank/DDBJ databases">
        <title>Genome sequencing for Strongylocentrotus purpuratus.</title>
        <authorList>
            <person name="Murali S."/>
            <person name="Liu Y."/>
            <person name="Vee V."/>
            <person name="English A."/>
            <person name="Wang M."/>
            <person name="Skinner E."/>
            <person name="Han Y."/>
            <person name="Muzny D.M."/>
            <person name="Worley K.C."/>
            <person name="Gibbs R.A."/>
        </authorList>
    </citation>
    <scope>NUCLEOTIDE SEQUENCE</scope>
</reference>
<keyword evidence="6" id="KW-0067">ATP-binding</keyword>
<protein>
    <recommendedName>
        <fullName evidence="2">RNA helicase</fullName>
        <ecNumber evidence="2">3.6.4.13</ecNumber>
    </recommendedName>
</protein>
<dbReference type="CDD" id="cd17980">
    <property type="entry name" value="DEXHc_DHX35"/>
    <property type="match status" value="1"/>
</dbReference>
<evidence type="ECO:0000313" key="12">
    <source>
        <dbReference type="Proteomes" id="UP000007110"/>
    </source>
</evidence>
<dbReference type="RefSeq" id="XP_030831683.1">
    <property type="nucleotide sequence ID" value="XM_030975823.1"/>
</dbReference>
<dbReference type="PROSITE" id="PS00690">
    <property type="entry name" value="DEAH_ATP_HELICASE"/>
    <property type="match status" value="1"/>
</dbReference>
<feature type="region of interest" description="Disordered" evidence="8">
    <location>
        <begin position="1"/>
        <end position="32"/>
    </location>
</feature>
<dbReference type="InterPro" id="IPR048333">
    <property type="entry name" value="HA2_WH"/>
</dbReference>
<dbReference type="PANTHER" id="PTHR18934">
    <property type="entry name" value="ATP-DEPENDENT RNA HELICASE"/>
    <property type="match status" value="1"/>
</dbReference>
<feature type="domain" description="Helicase C-terminal" evidence="10">
    <location>
        <begin position="260"/>
        <end position="436"/>
    </location>
</feature>
<dbReference type="OrthoDB" id="10253254at2759"/>
<dbReference type="SUPFAM" id="SSF52540">
    <property type="entry name" value="P-loop containing nucleoside triphosphate hydrolases"/>
    <property type="match status" value="1"/>
</dbReference>
<dbReference type="SMART" id="SM00847">
    <property type="entry name" value="HA2"/>
    <property type="match status" value="1"/>
</dbReference>
<dbReference type="KEGG" id="spu:577709"/>
<dbReference type="FunFam" id="3.40.50.300:FF:000578">
    <property type="entry name" value="probable ATP-dependent RNA helicase DHX35"/>
    <property type="match status" value="1"/>
</dbReference>
<dbReference type="CTD" id="60625"/>
<evidence type="ECO:0000256" key="4">
    <source>
        <dbReference type="ARBA" id="ARBA00022801"/>
    </source>
</evidence>
<dbReference type="InterPro" id="IPR011709">
    <property type="entry name" value="DEAD-box_helicase_OB_fold"/>
</dbReference>
<dbReference type="Proteomes" id="UP000007110">
    <property type="component" value="Unassembled WGS sequence"/>
</dbReference>
<reference evidence="11" key="2">
    <citation type="submission" date="2021-01" db="UniProtKB">
        <authorList>
            <consortium name="EnsemblMetazoa"/>
        </authorList>
    </citation>
    <scope>IDENTIFICATION</scope>
</reference>
<dbReference type="Pfam" id="PF07717">
    <property type="entry name" value="OB_NTP_bind"/>
    <property type="match status" value="1"/>
</dbReference>
<dbReference type="PROSITE" id="PS51192">
    <property type="entry name" value="HELICASE_ATP_BIND_1"/>
    <property type="match status" value="1"/>
</dbReference>
<dbReference type="Gene3D" id="3.40.50.300">
    <property type="entry name" value="P-loop containing nucleotide triphosphate hydrolases"/>
    <property type="match status" value="2"/>
</dbReference>
<evidence type="ECO:0000313" key="11">
    <source>
        <dbReference type="EnsemblMetazoa" id="XP_030831683"/>
    </source>
</evidence>
<organism evidence="11 12">
    <name type="scientific">Strongylocentrotus purpuratus</name>
    <name type="common">Purple sea urchin</name>
    <dbReference type="NCBI Taxonomy" id="7668"/>
    <lineage>
        <taxon>Eukaryota</taxon>
        <taxon>Metazoa</taxon>
        <taxon>Echinodermata</taxon>
        <taxon>Eleutherozoa</taxon>
        <taxon>Echinozoa</taxon>
        <taxon>Echinoidea</taxon>
        <taxon>Euechinoidea</taxon>
        <taxon>Echinacea</taxon>
        <taxon>Camarodonta</taxon>
        <taxon>Echinidea</taxon>
        <taxon>Strongylocentrotidae</taxon>
        <taxon>Strongylocentrotus</taxon>
    </lineage>
</organism>
<name>A0A7M7SU99_STRPU</name>
<comment type="similarity">
    <text evidence="1">Belongs to the DEAD box helicase family. DEAH subfamily.</text>
</comment>
<evidence type="ECO:0000256" key="1">
    <source>
        <dbReference type="ARBA" id="ARBA00008792"/>
    </source>
</evidence>
<dbReference type="Pfam" id="PF00271">
    <property type="entry name" value="Helicase_C"/>
    <property type="match status" value="1"/>
</dbReference>
<dbReference type="InterPro" id="IPR014001">
    <property type="entry name" value="Helicase_ATP-bd"/>
</dbReference>
<dbReference type="GO" id="GO:0005524">
    <property type="term" value="F:ATP binding"/>
    <property type="evidence" value="ECO:0007669"/>
    <property type="project" value="UniProtKB-KW"/>
</dbReference>
<dbReference type="GO" id="GO:0016787">
    <property type="term" value="F:hydrolase activity"/>
    <property type="evidence" value="ECO:0007669"/>
    <property type="project" value="UniProtKB-KW"/>
</dbReference>
<evidence type="ECO:0000259" key="9">
    <source>
        <dbReference type="PROSITE" id="PS51192"/>
    </source>
</evidence>
<evidence type="ECO:0000256" key="3">
    <source>
        <dbReference type="ARBA" id="ARBA00022741"/>
    </source>
</evidence>
<dbReference type="GO" id="GO:0004386">
    <property type="term" value="F:helicase activity"/>
    <property type="evidence" value="ECO:0000318"/>
    <property type="project" value="GO_Central"/>
</dbReference>
<dbReference type="InterPro" id="IPR007502">
    <property type="entry name" value="Helicase-assoc_dom"/>
</dbReference>
<dbReference type="Gene3D" id="1.20.120.1080">
    <property type="match status" value="1"/>
</dbReference>
<dbReference type="Pfam" id="PF21010">
    <property type="entry name" value="HA2_C"/>
    <property type="match status" value="1"/>
</dbReference>
<dbReference type="InterPro" id="IPR001650">
    <property type="entry name" value="Helicase_C-like"/>
</dbReference>
<sequence>MASGSVPKFWKPGTAAPGEGLKEERSGGSGQGETQCVVFNQYVSLSIEQQRQRLPVFKHRNHILYLLERYQTLVVVGETGSGKSTQIPQYLVEAGWGAEGHVIGVTQPRRVAAVTVAQRVAEERGAIIGHEVGYAIRFEDCADPQSTKVKFMTDGYLLREMMRDPLLKRYSVLMLDEAHERTLFTDIIVGLLKKIQRKRPELRIIIASATLDAESFRNFFNQNSSKDKTEDTAAILTVEGRTYPVDIFYATSPVPDYLKAVVETIMKIHKSEPKGDILAFLPGQDEVENVLRMVIDQIRVLRDSSMKMMALPMYGSLPANDQMRVFENVGKNTRKVVIATNIAETSITINGIGYVIDGGFVRIKAFNAKNSIEGLVTVPVSQASAQQRAGRAGRVRSGKAYRLYTEEDFMKLPKTTVPEMQRSNLGTAILQLKCLGIDNVLRFPFLSPPSSKAMVRGLELLYALGGLNDHAKLSEPLGVRMAELPVNPMLAKMLLVSGEYGCSEEILTIAAMLQVNNVFQSPANQRNTAERAKRKFGVKEGDHLTLLNVHESFIKYKKNSRWCRENFLNSKALIRALAVREQLKKLLKKFKVKMVSSEGDMDTVLRCIVAGFFPNAAHYHPSGEYRTIRDDYPLHIHPSSVLYTQPPPRWVVYNEVLQTSKDYMRDVTVVKSSWLSEIAPHFYQFGTVNEIAAKRQKTDG</sequence>
<dbReference type="AlphaFoldDB" id="A0A7M7SU99"/>
<dbReference type="GO" id="GO:0003724">
    <property type="term" value="F:RNA helicase activity"/>
    <property type="evidence" value="ECO:0007669"/>
    <property type="project" value="UniProtKB-EC"/>
</dbReference>
<evidence type="ECO:0000256" key="6">
    <source>
        <dbReference type="ARBA" id="ARBA00022840"/>
    </source>
</evidence>
<keyword evidence="4" id="KW-0378">Hydrolase</keyword>
<evidence type="ECO:0000259" key="10">
    <source>
        <dbReference type="PROSITE" id="PS51194"/>
    </source>
</evidence>
<comment type="catalytic activity">
    <reaction evidence="7">
        <text>ATP + H2O = ADP + phosphate + H(+)</text>
        <dbReference type="Rhea" id="RHEA:13065"/>
        <dbReference type="ChEBI" id="CHEBI:15377"/>
        <dbReference type="ChEBI" id="CHEBI:15378"/>
        <dbReference type="ChEBI" id="CHEBI:30616"/>
        <dbReference type="ChEBI" id="CHEBI:43474"/>
        <dbReference type="ChEBI" id="CHEBI:456216"/>
        <dbReference type="EC" id="3.6.4.13"/>
    </reaction>
</comment>
<keyword evidence="12" id="KW-1185">Reference proteome</keyword>
<dbReference type="InterPro" id="IPR027417">
    <property type="entry name" value="P-loop_NTPase"/>
</dbReference>
<dbReference type="EnsemblMetazoa" id="XM_030975823">
    <property type="protein sequence ID" value="XP_030831683"/>
    <property type="gene ID" value="LOC577709"/>
</dbReference>
<dbReference type="GeneID" id="577709"/>
<dbReference type="OMA" id="FHEVMET"/>
<dbReference type="InParanoid" id="A0A7M7SU99"/>
<dbReference type="FunFam" id="3.40.50.300:FF:000767">
    <property type="entry name" value="Putative ATP-dependent RNA helicase DHX35"/>
    <property type="match status" value="1"/>
</dbReference>
<dbReference type="Pfam" id="PF04408">
    <property type="entry name" value="WHD_HA2"/>
    <property type="match status" value="1"/>
</dbReference>
<evidence type="ECO:0000256" key="8">
    <source>
        <dbReference type="SAM" id="MobiDB-lite"/>
    </source>
</evidence>
<dbReference type="PROSITE" id="PS51194">
    <property type="entry name" value="HELICASE_CTER"/>
    <property type="match status" value="1"/>
</dbReference>